<dbReference type="RefSeq" id="WP_322141258.1">
    <property type="nucleotide sequence ID" value="NZ_CP139957.1"/>
</dbReference>
<evidence type="ECO:0000313" key="2">
    <source>
        <dbReference type="Proteomes" id="UP001322744"/>
    </source>
</evidence>
<evidence type="ECO:0000313" key="1">
    <source>
        <dbReference type="EMBL" id="WPX09470.1"/>
    </source>
</evidence>
<organism evidence="1 2">
    <name type="scientific">Anaerocellum danielii</name>
    <dbReference type="NCBI Taxonomy" id="1387557"/>
    <lineage>
        <taxon>Bacteria</taxon>
        <taxon>Bacillati</taxon>
        <taxon>Bacillota</taxon>
        <taxon>Bacillota incertae sedis</taxon>
        <taxon>Caldicellulosiruptorales</taxon>
        <taxon>Caldicellulosiruptoraceae</taxon>
        <taxon>Anaerocellum</taxon>
    </lineage>
</organism>
<protein>
    <submittedName>
        <fullName evidence="1">Uncharacterized protein</fullName>
    </submittedName>
</protein>
<keyword evidence="2" id="KW-1185">Reference proteome</keyword>
<accession>A0ABZ0U6T8</accession>
<sequence length="41" mass="4929">MATEDKELGFFSDKMQEKFPDLNDRIEYFKNIGLKMWSIPD</sequence>
<dbReference type="Proteomes" id="UP001322744">
    <property type="component" value="Chromosome"/>
</dbReference>
<gene>
    <name evidence="1" type="ORF">SOJ16_000681</name>
</gene>
<dbReference type="EMBL" id="CP139957">
    <property type="protein sequence ID" value="WPX09470.1"/>
    <property type="molecule type" value="Genomic_DNA"/>
</dbReference>
<reference evidence="1 2" key="1">
    <citation type="submission" date="2023-12" db="EMBL/GenBank/DDBJ databases">
        <authorList>
            <person name="Manesh M.J.H."/>
            <person name="Bing R.G."/>
            <person name="Willard D.J."/>
            <person name="Kelly R.M."/>
        </authorList>
    </citation>
    <scope>NUCLEOTIDE SEQUENCE [LARGE SCALE GENOMIC DNA]</scope>
    <source>
        <strain evidence="1 2">DSM 8977</strain>
    </source>
</reference>
<proteinExistence type="predicted"/>
<name>A0ABZ0U6T8_9FIRM</name>